<keyword evidence="4" id="KW-1185">Reference proteome</keyword>
<feature type="region of interest" description="Disordered" evidence="1">
    <location>
        <begin position="61"/>
        <end position="80"/>
    </location>
</feature>
<accession>A0A7G1KNK9</accession>
<dbReference type="AlphaFoldDB" id="A0A7G1KNK9"/>
<proteinExistence type="predicted"/>
<name>A0A7G1KNK9_9NOCA</name>
<keyword evidence="2" id="KW-0812">Transmembrane</keyword>
<reference evidence="3 4" key="1">
    <citation type="submission" date="2020-08" db="EMBL/GenBank/DDBJ databases">
        <title>Genome Sequencing of Nocardia wallacei strain FMUON74 and assembly.</title>
        <authorList>
            <person name="Toyokawa M."/>
            <person name="Uesaka K."/>
        </authorList>
    </citation>
    <scope>NUCLEOTIDE SEQUENCE [LARGE SCALE GENOMIC DNA]</scope>
    <source>
        <strain evidence="3 4">FMUON74</strain>
    </source>
</reference>
<evidence type="ECO:0000256" key="2">
    <source>
        <dbReference type="SAM" id="Phobius"/>
    </source>
</evidence>
<keyword evidence="2" id="KW-0472">Membrane</keyword>
<sequence>MVIAVSLLAVALVAAAGNRGDLLLIAAGVCAAVAIFGLLAFGSASRRDRLDHHEREHLLDEYFTPPSKAPTRDEDDESPR</sequence>
<dbReference type="Proteomes" id="UP000516173">
    <property type="component" value="Chromosome"/>
</dbReference>
<protein>
    <submittedName>
        <fullName evidence="3">Uncharacterized protein</fullName>
    </submittedName>
</protein>
<feature type="transmembrane region" description="Helical" evidence="2">
    <location>
        <begin position="25"/>
        <end position="45"/>
    </location>
</feature>
<gene>
    <name evidence="3" type="ORF">NWFMUON74_32410</name>
</gene>
<dbReference type="KEGG" id="nwl:NWFMUON74_32410"/>
<evidence type="ECO:0000313" key="4">
    <source>
        <dbReference type="Proteomes" id="UP000516173"/>
    </source>
</evidence>
<evidence type="ECO:0000313" key="3">
    <source>
        <dbReference type="EMBL" id="BCK55469.1"/>
    </source>
</evidence>
<evidence type="ECO:0000256" key="1">
    <source>
        <dbReference type="SAM" id="MobiDB-lite"/>
    </source>
</evidence>
<organism evidence="3 4">
    <name type="scientific">Nocardia wallacei</name>
    <dbReference type="NCBI Taxonomy" id="480035"/>
    <lineage>
        <taxon>Bacteria</taxon>
        <taxon>Bacillati</taxon>
        <taxon>Actinomycetota</taxon>
        <taxon>Actinomycetes</taxon>
        <taxon>Mycobacteriales</taxon>
        <taxon>Nocardiaceae</taxon>
        <taxon>Nocardia</taxon>
    </lineage>
</organism>
<dbReference type="EMBL" id="AP023396">
    <property type="protein sequence ID" value="BCK55469.1"/>
    <property type="molecule type" value="Genomic_DNA"/>
</dbReference>
<keyword evidence="2" id="KW-1133">Transmembrane helix</keyword>